<comment type="caution">
    <text evidence="7">The sequence shown here is derived from an EMBL/GenBank/DDBJ whole genome shotgun (WGS) entry which is preliminary data.</text>
</comment>
<organism evidence="7 8">
    <name type="scientific">Rhodosorus marinus</name>
    <dbReference type="NCBI Taxonomy" id="101924"/>
    <lineage>
        <taxon>Eukaryota</taxon>
        <taxon>Rhodophyta</taxon>
        <taxon>Stylonematophyceae</taxon>
        <taxon>Stylonematales</taxon>
        <taxon>Stylonemataceae</taxon>
        <taxon>Rhodosorus</taxon>
    </lineage>
</organism>
<dbReference type="InterPro" id="IPR037136">
    <property type="entry name" value="RNA3'_phos_cyclase_dom_sf"/>
</dbReference>
<accession>A0AAV8ULH4</accession>
<keyword evidence="4" id="KW-0539">Nucleus</keyword>
<dbReference type="GO" id="GO:0000479">
    <property type="term" value="P:endonucleolytic cleavage of tricistronic rRNA transcript (SSU-rRNA, 5.8S rRNA, LSU-rRNA)"/>
    <property type="evidence" value="ECO:0007669"/>
    <property type="project" value="TreeGrafter"/>
</dbReference>
<feature type="domain" description="RNA 3'-terminal phosphate cyclase insert" evidence="6">
    <location>
        <begin position="186"/>
        <end position="287"/>
    </location>
</feature>
<protein>
    <recommendedName>
        <fullName evidence="9">RNA 3'-terminal-phosphate cyclase (ATP)</fullName>
    </recommendedName>
</protein>
<dbReference type="InterPro" id="IPR013791">
    <property type="entry name" value="RNA3'-term_phos_cycl_insert"/>
</dbReference>
<keyword evidence="8" id="KW-1185">Reference proteome</keyword>
<dbReference type="NCBIfam" id="TIGR03400">
    <property type="entry name" value="18S_RNA_Rcl1p"/>
    <property type="match status" value="1"/>
</dbReference>
<proteinExistence type="inferred from homology"/>
<dbReference type="InterPro" id="IPR023797">
    <property type="entry name" value="RNA3'_phos_cyclase_dom"/>
</dbReference>
<gene>
    <name evidence="7" type="ORF">NDN08_006818</name>
</gene>
<dbReference type="Gene3D" id="3.30.360.20">
    <property type="entry name" value="RNA 3'-terminal phosphate cyclase, insert domain"/>
    <property type="match status" value="1"/>
</dbReference>
<dbReference type="Proteomes" id="UP001157974">
    <property type="component" value="Unassembled WGS sequence"/>
</dbReference>
<dbReference type="EMBL" id="JAMWBK010000009">
    <property type="protein sequence ID" value="KAJ8902413.1"/>
    <property type="molecule type" value="Genomic_DNA"/>
</dbReference>
<dbReference type="Gene3D" id="3.65.10.20">
    <property type="entry name" value="RNA 3'-terminal phosphate cyclase domain"/>
    <property type="match status" value="1"/>
</dbReference>
<evidence type="ECO:0000313" key="7">
    <source>
        <dbReference type="EMBL" id="KAJ8902413.1"/>
    </source>
</evidence>
<dbReference type="InterPro" id="IPR016443">
    <property type="entry name" value="RNA3'_term_phos_cyc_type_2"/>
</dbReference>
<dbReference type="PROSITE" id="PS01287">
    <property type="entry name" value="RTC"/>
    <property type="match status" value="1"/>
</dbReference>
<dbReference type="InterPro" id="IPR013792">
    <property type="entry name" value="RNA3'P_cycl/enolpyr_Trfase_a/b"/>
</dbReference>
<comment type="subcellular location">
    <subcellularLocation>
        <location evidence="1">Nucleus</location>
        <location evidence="1">Nucleolus</location>
    </subcellularLocation>
</comment>
<evidence type="ECO:0000256" key="4">
    <source>
        <dbReference type="ARBA" id="ARBA00023242"/>
    </source>
</evidence>
<dbReference type="InterPro" id="IPR000228">
    <property type="entry name" value="RNA3'_term_phos_cyc"/>
</dbReference>
<dbReference type="GO" id="GO:0005730">
    <property type="term" value="C:nucleolus"/>
    <property type="evidence" value="ECO:0007669"/>
    <property type="project" value="UniProtKB-SubCell"/>
</dbReference>
<dbReference type="PANTHER" id="PTHR11096">
    <property type="entry name" value="RNA 3' TERMINAL PHOSPHATE CYCLASE"/>
    <property type="match status" value="1"/>
</dbReference>
<dbReference type="InterPro" id="IPR036553">
    <property type="entry name" value="RPTC_insert"/>
</dbReference>
<dbReference type="AlphaFoldDB" id="A0AAV8ULH4"/>
<keyword evidence="3" id="KW-0690">Ribosome biogenesis</keyword>
<dbReference type="GO" id="GO:0004521">
    <property type="term" value="F:RNA endonuclease activity"/>
    <property type="evidence" value="ECO:0007669"/>
    <property type="project" value="TreeGrafter"/>
</dbReference>
<evidence type="ECO:0000256" key="1">
    <source>
        <dbReference type="ARBA" id="ARBA00004604"/>
    </source>
</evidence>
<evidence type="ECO:0000256" key="3">
    <source>
        <dbReference type="ARBA" id="ARBA00022517"/>
    </source>
</evidence>
<dbReference type="PANTHER" id="PTHR11096:SF1">
    <property type="entry name" value="RNA 3'-TERMINAL PHOSPHATE CYCLASE-LIKE PROTEIN"/>
    <property type="match status" value="1"/>
</dbReference>
<dbReference type="SUPFAM" id="SSF55205">
    <property type="entry name" value="EPT/RTPC-like"/>
    <property type="match status" value="1"/>
</dbReference>
<evidence type="ECO:0000259" key="6">
    <source>
        <dbReference type="Pfam" id="PF05189"/>
    </source>
</evidence>
<dbReference type="Pfam" id="PF05189">
    <property type="entry name" value="RTC_insert"/>
    <property type="match status" value="1"/>
</dbReference>
<comment type="similarity">
    <text evidence="2">Belongs to the RNA 3'-terminal cyclase family. Type 2 subfamily.</text>
</comment>
<dbReference type="InterPro" id="IPR020719">
    <property type="entry name" value="RNA3'_term_phos_cycl-like_CS"/>
</dbReference>
<sequence>MNSSKSQTVRFAGTKNLRSRLILSVLAGRTIVIEDIRVNESLDGGGIGLKDYEVSFLRLVDKLTNGSKVKINETGTSIRLVPGVPVGGEFEHECPVGRPIGYFVEWILPLALFCKNTVLIKFRGVTNSESALAIDSIQSTTIPLLRRVAGINLSVKLVKRGAEPGGGGLIIFTCQNAKSIPPLELTDAGVVKRIRGVAYSTRVAPSYTNRLVGAARGVLNRFTPDVYIYTDHHAKRTGGESPGFGLSLLAESTTHCLTVADASSGPDANDPEKVALDACSRLLEEIDAGGCVDSNHQGLVILMMAFGQEDVHSVRLGRLSGFTVQLLRDLRDFMGVEFKVAPERDESSVVLSCIGLGFSNYSKKLS</sequence>
<name>A0AAV8ULH4_9RHOD</name>
<feature type="domain" description="RNA 3'-terminal phosphate cyclase" evidence="5">
    <location>
        <begin position="10"/>
        <end position="340"/>
    </location>
</feature>
<evidence type="ECO:0008006" key="9">
    <source>
        <dbReference type="Google" id="ProtNLM"/>
    </source>
</evidence>
<reference evidence="7 8" key="1">
    <citation type="journal article" date="2023" name="Nat. Commun.">
        <title>Origin of minicircular mitochondrial genomes in red algae.</title>
        <authorList>
            <person name="Lee Y."/>
            <person name="Cho C.H."/>
            <person name="Lee Y.M."/>
            <person name="Park S.I."/>
            <person name="Yang J.H."/>
            <person name="West J.A."/>
            <person name="Bhattacharya D."/>
            <person name="Yoon H.S."/>
        </authorList>
    </citation>
    <scope>NUCLEOTIDE SEQUENCE [LARGE SCALE GENOMIC DNA]</scope>
    <source>
        <strain evidence="7 8">CCMP1338</strain>
        <tissue evidence="7">Whole cell</tissue>
    </source>
</reference>
<evidence type="ECO:0000256" key="2">
    <source>
        <dbReference type="ARBA" id="ARBA00007089"/>
    </source>
</evidence>
<evidence type="ECO:0000313" key="8">
    <source>
        <dbReference type="Proteomes" id="UP001157974"/>
    </source>
</evidence>
<dbReference type="Pfam" id="PF01137">
    <property type="entry name" value="RTC"/>
    <property type="match status" value="1"/>
</dbReference>
<evidence type="ECO:0000259" key="5">
    <source>
        <dbReference type="Pfam" id="PF01137"/>
    </source>
</evidence>